<dbReference type="PROSITE" id="PS51471">
    <property type="entry name" value="FE2OG_OXY"/>
    <property type="match status" value="1"/>
</dbReference>
<evidence type="ECO:0000256" key="2">
    <source>
        <dbReference type="ARBA" id="ARBA00023004"/>
    </source>
</evidence>
<gene>
    <name evidence="6" type="ORF">GH714_001056</name>
</gene>
<evidence type="ECO:0000259" key="5">
    <source>
        <dbReference type="PROSITE" id="PS51471"/>
    </source>
</evidence>
<reference evidence="6 7" key="1">
    <citation type="journal article" date="2020" name="Mol. Plant">
        <title>The Chromosome-Based Rubber Tree Genome Provides New Insights into Spurge Genome Evolution and Rubber Biosynthesis.</title>
        <authorList>
            <person name="Liu J."/>
            <person name="Shi C."/>
            <person name="Shi C.C."/>
            <person name="Li W."/>
            <person name="Zhang Q.J."/>
            <person name="Zhang Y."/>
            <person name="Li K."/>
            <person name="Lu H.F."/>
            <person name="Shi C."/>
            <person name="Zhu S.T."/>
            <person name="Xiao Z.Y."/>
            <person name="Nan H."/>
            <person name="Yue Y."/>
            <person name="Zhu X.G."/>
            <person name="Wu Y."/>
            <person name="Hong X.N."/>
            <person name="Fan G.Y."/>
            <person name="Tong Y."/>
            <person name="Zhang D."/>
            <person name="Mao C.L."/>
            <person name="Liu Y.L."/>
            <person name="Hao S.J."/>
            <person name="Liu W.Q."/>
            <person name="Lv M.Q."/>
            <person name="Zhang H.B."/>
            <person name="Liu Y."/>
            <person name="Hu-Tang G.R."/>
            <person name="Wang J.P."/>
            <person name="Wang J.H."/>
            <person name="Sun Y.H."/>
            <person name="Ni S.B."/>
            <person name="Chen W.B."/>
            <person name="Zhang X.C."/>
            <person name="Jiao Y.N."/>
            <person name="Eichler E.E."/>
            <person name="Li G.H."/>
            <person name="Liu X."/>
            <person name="Gao L.Z."/>
        </authorList>
    </citation>
    <scope>NUCLEOTIDE SEQUENCE [LARGE SCALE GENOMIC DNA]</scope>
    <source>
        <strain evidence="7">cv. GT1</strain>
        <tissue evidence="6">Leaf</tissue>
    </source>
</reference>
<dbReference type="AlphaFoldDB" id="A0A6A6L5N5"/>
<dbReference type="InterPro" id="IPR024491">
    <property type="entry name" value="Se_SelK/SelG"/>
</dbReference>
<dbReference type="SUPFAM" id="SSF51197">
    <property type="entry name" value="Clavaminate synthase-like"/>
    <property type="match status" value="1"/>
</dbReference>
<dbReference type="InterPro" id="IPR005123">
    <property type="entry name" value="Oxoglu/Fe-dep_dioxygenase_dom"/>
</dbReference>
<dbReference type="GO" id="GO:0016491">
    <property type="term" value="F:oxidoreductase activity"/>
    <property type="evidence" value="ECO:0007669"/>
    <property type="project" value="UniProtKB-KW"/>
</dbReference>
<dbReference type="InterPro" id="IPR026992">
    <property type="entry name" value="DIOX_N"/>
</dbReference>
<evidence type="ECO:0000256" key="3">
    <source>
        <dbReference type="RuleBase" id="RU003682"/>
    </source>
</evidence>
<dbReference type="InterPro" id="IPR027443">
    <property type="entry name" value="IPNS-like_sf"/>
</dbReference>
<dbReference type="Gene3D" id="2.60.120.330">
    <property type="entry name" value="B-lactam Antibiotic, Isopenicillin N Synthase, Chain"/>
    <property type="match status" value="1"/>
</dbReference>
<evidence type="ECO:0000313" key="7">
    <source>
        <dbReference type="Proteomes" id="UP000467840"/>
    </source>
</evidence>
<name>A0A6A6L5N5_HEVBR</name>
<keyword evidence="3" id="KW-0560">Oxidoreductase</keyword>
<dbReference type="Pfam" id="PF14226">
    <property type="entry name" value="DIOX_N"/>
    <property type="match status" value="1"/>
</dbReference>
<sequence>MSDFMVHLLEVNVEVDSVQIERFIRSRRIEAIGVVKSKRSIWRLKTVPDFFWAIVNFIGVFFATMFSMEKSTAYRKGSGSGKKWDGGPGGPGSGPYGGGPRGTPRGLDNVPCLRVAPAVVNCEGSLVHFTNAFGWKCDVERVQGIASTFRDNIPEAYIRSEQEQPALTTVHGLDPGVQVIDMSDPDQEKVHGLIINASQEWGMFQIINHGIPSEVIIKLQNVGKEFLSFRKKRKKFMLNHQGLRKAMEHFFKKKWRARKAGEANEDYAKHLNRVADKLLKTLSLGLGLKEHELKEAMGGENLQYLLKINYYPPCPRPDLALGVVAHTDMSSLTILVPNDVQGLQASRDGKWYGVKYIPNALVIHIGDQLEILSNGKYKSVLHRTTVNKEKARMSWPVFLEPPFRFTIGPHPKLVNGENPAKYTSKKFDDYCYCKLNKIPQ</sequence>
<feature type="domain" description="Fe2OG dioxygenase" evidence="5">
    <location>
        <begin position="301"/>
        <end position="401"/>
    </location>
</feature>
<evidence type="ECO:0000256" key="4">
    <source>
        <dbReference type="SAM" id="MobiDB-lite"/>
    </source>
</evidence>
<evidence type="ECO:0000256" key="1">
    <source>
        <dbReference type="ARBA" id="ARBA00022723"/>
    </source>
</evidence>
<feature type="compositionally biased region" description="Gly residues" evidence="4">
    <location>
        <begin position="86"/>
        <end position="101"/>
    </location>
</feature>
<keyword evidence="2 3" id="KW-0408">Iron</keyword>
<evidence type="ECO:0000313" key="6">
    <source>
        <dbReference type="EMBL" id="KAF2296671.1"/>
    </source>
</evidence>
<dbReference type="Pfam" id="PF03171">
    <property type="entry name" value="2OG-FeII_Oxy"/>
    <property type="match status" value="1"/>
</dbReference>
<dbReference type="Proteomes" id="UP000467840">
    <property type="component" value="Chromosome 18"/>
</dbReference>
<dbReference type="InterPro" id="IPR050231">
    <property type="entry name" value="Iron_ascorbate_oxido_reductase"/>
</dbReference>
<comment type="caution">
    <text evidence="6">The sequence shown here is derived from an EMBL/GenBank/DDBJ whole genome shotgun (WGS) entry which is preliminary data.</text>
</comment>
<dbReference type="EMBL" id="JAAGAX010000012">
    <property type="protein sequence ID" value="KAF2296671.1"/>
    <property type="molecule type" value="Genomic_DNA"/>
</dbReference>
<dbReference type="GO" id="GO:0046872">
    <property type="term" value="F:metal ion binding"/>
    <property type="evidence" value="ECO:0007669"/>
    <property type="project" value="UniProtKB-KW"/>
</dbReference>
<proteinExistence type="inferred from homology"/>
<comment type="similarity">
    <text evidence="3">Belongs to the iron/ascorbate-dependent oxidoreductase family.</text>
</comment>
<keyword evidence="7" id="KW-1185">Reference proteome</keyword>
<organism evidence="6 7">
    <name type="scientific">Hevea brasiliensis</name>
    <name type="common">Para rubber tree</name>
    <name type="synonym">Siphonia brasiliensis</name>
    <dbReference type="NCBI Taxonomy" id="3981"/>
    <lineage>
        <taxon>Eukaryota</taxon>
        <taxon>Viridiplantae</taxon>
        <taxon>Streptophyta</taxon>
        <taxon>Embryophyta</taxon>
        <taxon>Tracheophyta</taxon>
        <taxon>Spermatophyta</taxon>
        <taxon>Magnoliopsida</taxon>
        <taxon>eudicotyledons</taxon>
        <taxon>Gunneridae</taxon>
        <taxon>Pentapetalae</taxon>
        <taxon>rosids</taxon>
        <taxon>fabids</taxon>
        <taxon>Malpighiales</taxon>
        <taxon>Euphorbiaceae</taxon>
        <taxon>Crotonoideae</taxon>
        <taxon>Micrandreae</taxon>
        <taxon>Hevea</taxon>
    </lineage>
</organism>
<dbReference type="PANTHER" id="PTHR47990">
    <property type="entry name" value="2-OXOGLUTARATE (2OG) AND FE(II)-DEPENDENT OXYGENASE SUPERFAMILY PROTEIN-RELATED"/>
    <property type="match status" value="1"/>
</dbReference>
<feature type="region of interest" description="Disordered" evidence="4">
    <location>
        <begin position="77"/>
        <end position="103"/>
    </location>
</feature>
<protein>
    <recommendedName>
        <fullName evidence="5">Fe2OG dioxygenase domain-containing protein</fullName>
    </recommendedName>
</protein>
<accession>A0A6A6L5N5</accession>
<dbReference type="InterPro" id="IPR044861">
    <property type="entry name" value="IPNS-like_FE2OG_OXY"/>
</dbReference>
<dbReference type="Pfam" id="PF10961">
    <property type="entry name" value="SelK_SelG"/>
    <property type="match status" value="1"/>
</dbReference>
<keyword evidence="1 3" id="KW-0479">Metal-binding</keyword>